<name>A0ABD1MLP4_9FABA</name>
<comment type="caution">
    <text evidence="1">The sequence shown here is derived from an EMBL/GenBank/DDBJ whole genome shotgun (WGS) entry which is preliminary data.</text>
</comment>
<reference evidence="1 2" key="1">
    <citation type="submission" date="2024-08" db="EMBL/GenBank/DDBJ databases">
        <title>Insights into the chromosomal genome structure of Flemingia macrophylla.</title>
        <authorList>
            <person name="Ding Y."/>
            <person name="Zhao Y."/>
            <person name="Bi W."/>
            <person name="Wu M."/>
            <person name="Zhao G."/>
            <person name="Gong Y."/>
            <person name="Li W."/>
            <person name="Zhang P."/>
        </authorList>
    </citation>
    <scope>NUCLEOTIDE SEQUENCE [LARGE SCALE GENOMIC DNA]</scope>
    <source>
        <strain evidence="1">DYQJB</strain>
        <tissue evidence="1">Leaf</tissue>
    </source>
</reference>
<sequence>MGLTVGAKMLLKKGYIRLQILEKSIRLASDQWILSRWTDLLVGRFLAHPLCLSCALSGRLLQVSADGLLVQIAPDLDGDVFQAHQNHNPLQDSVPYASCASRQIPNAEVARASSTLDPRRLRVNPCCRSGPQSSHCHAGAVLRLLVIVPKSPRITVDELRGVRHHDDMLGERDRGR</sequence>
<accession>A0ABD1MLP4</accession>
<dbReference type="Proteomes" id="UP001603857">
    <property type="component" value="Unassembled WGS sequence"/>
</dbReference>
<gene>
    <name evidence="1" type="ORF">Fmac_011174</name>
</gene>
<dbReference type="EMBL" id="JBGMDY010000004">
    <property type="protein sequence ID" value="KAL2336728.1"/>
    <property type="molecule type" value="Genomic_DNA"/>
</dbReference>
<proteinExistence type="predicted"/>
<organism evidence="1 2">
    <name type="scientific">Flemingia macrophylla</name>
    <dbReference type="NCBI Taxonomy" id="520843"/>
    <lineage>
        <taxon>Eukaryota</taxon>
        <taxon>Viridiplantae</taxon>
        <taxon>Streptophyta</taxon>
        <taxon>Embryophyta</taxon>
        <taxon>Tracheophyta</taxon>
        <taxon>Spermatophyta</taxon>
        <taxon>Magnoliopsida</taxon>
        <taxon>eudicotyledons</taxon>
        <taxon>Gunneridae</taxon>
        <taxon>Pentapetalae</taxon>
        <taxon>rosids</taxon>
        <taxon>fabids</taxon>
        <taxon>Fabales</taxon>
        <taxon>Fabaceae</taxon>
        <taxon>Papilionoideae</taxon>
        <taxon>50 kb inversion clade</taxon>
        <taxon>NPAAA clade</taxon>
        <taxon>indigoferoid/millettioid clade</taxon>
        <taxon>Phaseoleae</taxon>
        <taxon>Flemingia</taxon>
    </lineage>
</organism>
<keyword evidence="2" id="KW-1185">Reference proteome</keyword>
<evidence type="ECO:0000313" key="2">
    <source>
        <dbReference type="Proteomes" id="UP001603857"/>
    </source>
</evidence>
<dbReference type="AlphaFoldDB" id="A0ABD1MLP4"/>
<evidence type="ECO:0000313" key="1">
    <source>
        <dbReference type="EMBL" id="KAL2336728.1"/>
    </source>
</evidence>
<protein>
    <submittedName>
        <fullName evidence="1">Uncharacterized protein</fullName>
    </submittedName>
</protein>